<dbReference type="Pfam" id="PF08401">
    <property type="entry name" value="ArdcN"/>
    <property type="match status" value="1"/>
</dbReference>
<evidence type="ECO:0000259" key="1">
    <source>
        <dbReference type="Pfam" id="PF08401"/>
    </source>
</evidence>
<evidence type="ECO:0000313" key="3">
    <source>
        <dbReference type="EMBL" id="PIT16437.1"/>
    </source>
</evidence>
<evidence type="ECO:0000313" key="4">
    <source>
        <dbReference type="Proteomes" id="UP000231293"/>
    </source>
</evidence>
<name>A0A2N9WUQ7_9NEIS</name>
<accession>A0A2N9WUQ7</accession>
<dbReference type="Pfam" id="PF18818">
    <property type="entry name" value="MPTase-PolyVal"/>
    <property type="match status" value="1"/>
</dbReference>
<evidence type="ECO:0000259" key="2">
    <source>
        <dbReference type="Pfam" id="PF18818"/>
    </source>
</evidence>
<dbReference type="GO" id="GO:0003697">
    <property type="term" value="F:single-stranded DNA binding"/>
    <property type="evidence" value="ECO:0007669"/>
    <property type="project" value="InterPro"/>
</dbReference>
<evidence type="ECO:0008006" key="5">
    <source>
        <dbReference type="Google" id="ProtNLM"/>
    </source>
</evidence>
<dbReference type="Proteomes" id="UP000231293">
    <property type="component" value="Unassembled WGS sequence"/>
</dbReference>
<proteinExistence type="predicted"/>
<sequence>MNSKKTPQQKQQDYAKNIADELITLIKAGTAPFQIPWKPAMGSGLPYNHITGKEYSGSNTLYLMMQNRNDPRWLTYRQAQSVGAQVRKGERGVSLIKLVTHSERVKRDENGKPVLNDKGEPEIIRMRLENPYIKNFTVFNAQQIDGLPPLKQEPLPELTWSSDNPAERILIASKAEIEHQYGNNAYYSPIKDKIVLPEKTQFADAGSYYAVALHELGHWTGHESRLNRQLMNRFGSDDYAREELRAEIASMMINRQLGMPHDPERHATYVGNWVSVLEKDPTEILHACRDAQKIQKYVLSFQQQQQITPEAVQNKLTPEEELLNRTKEIYLSQNSLLSKTEHQHRQIRMYAVEKVLEKLPNNLKAEALTNFYKQEIKAAGINVEYPQDKGILEEYER</sequence>
<dbReference type="EMBL" id="MDVB01000054">
    <property type="protein sequence ID" value="PIT16437.1"/>
    <property type="molecule type" value="Genomic_DNA"/>
</dbReference>
<organism evidence="3 4">
    <name type="scientific">Snodgrassella alvi</name>
    <dbReference type="NCBI Taxonomy" id="1196083"/>
    <lineage>
        <taxon>Bacteria</taxon>
        <taxon>Pseudomonadati</taxon>
        <taxon>Pseudomonadota</taxon>
        <taxon>Betaproteobacteria</taxon>
        <taxon>Neisseriales</taxon>
        <taxon>Neisseriaceae</taxon>
        <taxon>Snodgrassella</taxon>
    </lineage>
</organism>
<feature type="domain" description="N-terminal" evidence="1">
    <location>
        <begin position="12"/>
        <end position="139"/>
    </location>
</feature>
<gene>
    <name evidence="3" type="ORF">BGI32_04700</name>
</gene>
<protein>
    <recommendedName>
        <fullName evidence="5">Conjugal transfer protein TraC</fullName>
    </recommendedName>
</protein>
<reference evidence="3 4" key="1">
    <citation type="journal article" date="2017" name="MBio">
        <title>Type VI secretion-mediated competition in the bee gut microbiome.</title>
        <authorList>
            <person name="Steele M.I."/>
            <person name="Kwong W.K."/>
            <person name="Powell J.E."/>
            <person name="Whiteley M."/>
            <person name="Moran N.A."/>
        </authorList>
    </citation>
    <scope>NUCLEOTIDE SEQUENCE [LARGE SCALE GENOMIC DNA]</scope>
    <source>
        <strain evidence="3 4">App2-2</strain>
    </source>
</reference>
<dbReference type="InterPro" id="IPR013610">
    <property type="entry name" value="ArdC_N"/>
</dbReference>
<dbReference type="InterPro" id="IPR041459">
    <property type="entry name" value="MPTase-PolyVal"/>
</dbReference>
<comment type="caution">
    <text evidence="3">The sequence shown here is derived from an EMBL/GenBank/DDBJ whole genome shotgun (WGS) entry which is preliminary data.</text>
</comment>
<dbReference type="RefSeq" id="WP_100113482.1">
    <property type="nucleotide sequence ID" value="NZ_MDVB01000054.1"/>
</dbReference>
<feature type="domain" description="Polyvalent protein metallopeptidase" evidence="2">
    <location>
        <begin position="166"/>
        <end position="289"/>
    </location>
</feature>
<dbReference type="AlphaFoldDB" id="A0A2N9WUQ7"/>